<dbReference type="InterPro" id="IPR018163">
    <property type="entry name" value="Thr/Ala-tRNA-synth_IIc_edit"/>
</dbReference>
<dbReference type="PANTHER" id="PTHR43462">
    <property type="entry name" value="ALANYL-TRNA EDITING PROTEIN"/>
    <property type="match status" value="1"/>
</dbReference>
<sequence>MLQHATTLVTFPTGSTEGASAVRELVPLGTPEQPGSGVGLIVDTTPFHPVDHTWPDQPGDNGTVLVDGVIYPVVDAVTGAIGPDGRFAIGEDIPVKRGDEEWTWQVVHVLESVPEPESLLGANAQLRVDADRRRALSAAHTGCHLMALALNEALAERWRKSPGREDSFGRPDFDAIAMESSRMDEHASTDRYRIGKSLRKKGFDPEGLAEQLPELAERVNARLAGWIAADAPVRIELFGGEKTAGLTARRQWVCDLPEGTASIFCGGTHVSRLGELGGLHSELSLAEDGTELVVVTVPKLL</sequence>
<dbReference type="RefSeq" id="WP_212520863.1">
    <property type="nucleotide sequence ID" value="NZ_JAGSOH010000097.1"/>
</dbReference>
<evidence type="ECO:0000313" key="3">
    <source>
        <dbReference type="EMBL" id="MBR7829732.1"/>
    </source>
</evidence>
<dbReference type="GO" id="GO:0046872">
    <property type="term" value="F:metal ion binding"/>
    <property type="evidence" value="ECO:0007669"/>
    <property type="project" value="UniProtKB-KW"/>
</dbReference>
<dbReference type="Proteomes" id="UP000676325">
    <property type="component" value="Unassembled WGS sequence"/>
</dbReference>
<dbReference type="PANTHER" id="PTHR43462:SF1">
    <property type="entry name" value="ALANYL-TRNA EDITING PROTEIN AARSD1"/>
    <property type="match status" value="1"/>
</dbReference>
<evidence type="ECO:0000313" key="4">
    <source>
        <dbReference type="Proteomes" id="UP000676325"/>
    </source>
</evidence>
<dbReference type="GO" id="GO:0002161">
    <property type="term" value="F:aminoacyl-tRNA deacylase activity"/>
    <property type="evidence" value="ECO:0007669"/>
    <property type="project" value="UniProtKB-ARBA"/>
</dbReference>
<keyword evidence="1" id="KW-0479">Metal-binding</keyword>
<name>A0A941EFU6_9ACTN</name>
<evidence type="ECO:0000256" key="2">
    <source>
        <dbReference type="ARBA" id="ARBA00022833"/>
    </source>
</evidence>
<dbReference type="EMBL" id="JAGSOH010000097">
    <property type="protein sequence ID" value="MBR7829732.1"/>
    <property type="molecule type" value="Genomic_DNA"/>
</dbReference>
<dbReference type="AlphaFoldDB" id="A0A941EFU6"/>
<dbReference type="SUPFAM" id="SSF55186">
    <property type="entry name" value="ThrRS/AlaRS common domain"/>
    <property type="match status" value="1"/>
</dbReference>
<reference evidence="3" key="1">
    <citation type="submission" date="2021-04" db="EMBL/GenBank/DDBJ databases">
        <title>Genome based classification of Actinospica acidithermotolerans sp. nov., an actinobacterium isolated from an Indonesian hot spring.</title>
        <authorList>
            <person name="Kusuma A.B."/>
            <person name="Putra K.E."/>
            <person name="Nafisah S."/>
            <person name="Loh J."/>
            <person name="Nouioui I."/>
            <person name="Goodfellow M."/>
        </authorList>
    </citation>
    <scope>NUCLEOTIDE SEQUENCE</scope>
    <source>
        <strain evidence="3">MGRD01-02</strain>
    </source>
</reference>
<gene>
    <name evidence="3" type="ORF">KDK95_25735</name>
</gene>
<dbReference type="GO" id="GO:0000166">
    <property type="term" value="F:nucleotide binding"/>
    <property type="evidence" value="ECO:0007669"/>
    <property type="project" value="InterPro"/>
</dbReference>
<dbReference type="Gene3D" id="3.30.980.10">
    <property type="entry name" value="Threonyl-trna Synthetase, Chain A, domain 2"/>
    <property type="match status" value="1"/>
</dbReference>
<proteinExistence type="predicted"/>
<keyword evidence="2" id="KW-0862">Zinc</keyword>
<dbReference type="InterPro" id="IPR051335">
    <property type="entry name" value="Alanyl-tRNA_Editing_Enzymes"/>
</dbReference>
<organism evidence="3 4">
    <name type="scientific">Actinospica acidithermotolerans</name>
    <dbReference type="NCBI Taxonomy" id="2828514"/>
    <lineage>
        <taxon>Bacteria</taxon>
        <taxon>Bacillati</taxon>
        <taxon>Actinomycetota</taxon>
        <taxon>Actinomycetes</taxon>
        <taxon>Catenulisporales</taxon>
        <taxon>Actinospicaceae</taxon>
        <taxon>Actinospica</taxon>
    </lineage>
</organism>
<comment type="caution">
    <text evidence="3">The sequence shown here is derived from an EMBL/GenBank/DDBJ whole genome shotgun (WGS) entry which is preliminary data.</text>
</comment>
<protein>
    <submittedName>
        <fullName evidence="3">Metal-dependent hydrolase</fullName>
    </submittedName>
</protein>
<evidence type="ECO:0000256" key="1">
    <source>
        <dbReference type="ARBA" id="ARBA00022723"/>
    </source>
</evidence>
<keyword evidence="4" id="KW-1185">Reference proteome</keyword>
<accession>A0A941EFU6</accession>
<keyword evidence="3" id="KW-0378">Hydrolase</keyword>